<reference evidence="11 12" key="1">
    <citation type="submission" date="2018-09" db="EMBL/GenBank/DDBJ databases">
        <title>Discovery and Ecogenomic Context for Candidatus Cryosericales, a Global Caldiserica Order Active in Thawing Permafrost.</title>
        <authorList>
            <person name="Martinez M.A."/>
            <person name="Woodcroft B.J."/>
            <person name="Ignacio Espinoza J.C."/>
            <person name="Zayed A."/>
            <person name="Singleton C.M."/>
            <person name="Boyd J."/>
            <person name="Li Y.-F."/>
            <person name="Purvine S."/>
            <person name="Maughan H."/>
            <person name="Hodgkins S.B."/>
            <person name="Anderson D."/>
            <person name="Sederholm M."/>
            <person name="Temperton B."/>
            <person name="Saleska S.R."/>
            <person name="Tyson G.W."/>
            <person name="Rich V.I."/>
        </authorList>
    </citation>
    <scope>NUCLEOTIDE SEQUENCE [LARGE SCALE GENOMIC DNA]</scope>
    <source>
        <strain evidence="11 12">SMC5</strain>
    </source>
</reference>
<dbReference type="GO" id="GO:0016887">
    <property type="term" value="F:ATP hydrolysis activity"/>
    <property type="evidence" value="ECO:0007669"/>
    <property type="project" value="InterPro"/>
</dbReference>
<comment type="subcellular location">
    <subcellularLocation>
        <location evidence="1">Cell membrane</location>
        <topology evidence="1">Peripheral membrane protein</topology>
    </subcellularLocation>
</comment>
<keyword evidence="6" id="KW-0547">Nucleotide-binding</keyword>
<keyword evidence="4" id="KW-0762">Sugar transport</keyword>
<keyword evidence="3" id="KW-1003">Cell membrane</keyword>
<evidence type="ECO:0000259" key="10">
    <source>
        <dbReference type="PROSITE" id="PS50893"/>
    </source>
</evidence>
<dbReference type="CDD" id="cd03215">
    <property type="entry name" value="ABC_Carb_Monos_II"/>
    <property type="match status" value="1"/>
</dbReference>
<keyword evidence="7 11" id="KW-0067">ATP-binding</keyword>
<evidence type="ECO:0000256" key="8">
    <source>
        <dbReference type="ARBA" id="ARBA00022967"/>
    </source>
</evidence>
<dbReference type="PROSITE" id="PS00211">
    <property type="entry name" value="ABC_TRANSPORTER_1"/>
    <property type="match status" value="1"/>
</dbReference>
<dbReference type="CDD" id="cd03216">
    <property type="entry name" value="ABC_Carb_Monos_I"/>
    <property type="match status" value="1"/>
</dbReference>
<comment type="caution">
    <text evidence="11">The sequence shown here is derived from an EMBL/GenBank/DDBJ whole genome shotgun (WGS) entry which is preliminary data.</text>
</comment>
<dbReference type="Gene3D" id="3.40.50.300">
    <property type="entry name" value="P-loop containing nucleotide triphosphate hydrolases"/>
    <property type="match status" value="2"/>
</dbReference>
<dbReference type="InterPro" id="IPR017871">
    <property type="entry name" value="ABC_transporter-like_CS"/>
</dbReference>
<evidence type="ECO:0000256" key="4">
    <source>
        <dbReference type="ARBA" id="ARBA00022597"/>
    </source>
</evidence>
<proteinExistence type="predicted"/>
<dbReference type="AlphaFoldDB" id="A0A398D780"/>
<protein>
    <submittedName>
        <fullName evidence="11">ABC transporter ATP-binding protein</fullName>
    </submittedName>
</protein>
<evidence type="ECO:0000256" key="7">
    <source>
        <dbReference type="ARBA" id="ARBA00022840"/>
    </source>
</evidence>
<dbReference type="PANTHER" id="PTHR43790">
    <property type="entry name" value="CARBOHYDRATE TRANSPORT ATP-BINDING PROTEIN MG119-RELATED"/>
    <property type="match status" value="1"/>
</dbReference>
<dbReference type="PROSITE" id="PS50893">
    <property type="entry name" value="ABC_TRANSPORTER_2"/>
    <property type="match status" value="2"/>
</dbReference>
<sequence length="519" mass="57295">MFVARDVLIDLQHITKVFPPDTVALADVSVSFESGEIHALVGENGAGKSTLMKVFYGLERRDAGDIFFRGAKVEFRTPREAIAAGIGMVHQEILLIPEYTVWQNIVLGAEPVSAFGTIDVHRAREAVRQKIEEFQFNLDPDTLVGDISVAARQKVEILKLLYRNVSVLVLDEPTAVLTPQEIPQLFTELARLRDKGHTIIFISHRLDEVLTLSDRVTVMRRGKIVGTSAASKLTKEDLARQMVGREVLFTSRRQPQEPGEIVFRAQGLNCSDTEHRARLHDANVEVRAGEIVGVAGVEGNGQFELVNAIMGLVPMTSGTLEVKGKDITHADILTRRTLIAFVPQDRGKMGASLAASILEDAIMTHHILDPRFRTWKGLGLNYRHAAEFVDQIRDQFAVNMGHLSDPFHSLSGGNQQKVILGRELLLETPFVLMDQPTRGLDVGSIEYVHQLLLALRSKKRAVLLISADLDELFMVADRIVVMCQGDVVADLATDATNGEEVGYYMLGGKKDAAHAETDS</sequence>
<dbReference type="InterPro" id="IPR003593">
    <property type="entry name" value="AAA+_ATPase"/>
</dbReference>
<dbReference type="GO" id="GO:0005524">
    <property type="term" value="F:ATP binding"/>
    <property type="evidence" value="ECO:0007669"/>
    <property type="project" value="UniProtKB-KW"/>
</dbReference>
<dbReference type="InterPro" id="IPR003439">
    <property type="entry name" value="ABC_transporter-like_ATP-bd"/>
</dbReference>
<organism evidence="11 12">
    <name type="scientific">Candidatus Cryosericum odellii</name>
    <dbReference type="NCBI Taxonomy" id="2290917"/>
    <lineage>
        <taxon>Bacteria</taxon>
        <taxon>Pseudomonadati</taxon>
        <taxon>Caldisericota/Cryosericota group</taxon>
        <taxon>Candidatus Cryosericota</taxon>
        <taxon>Candidatus Cryosericia</taxon>
        <taxon>Candidatus Cryosericales</taxon>
        <taxon>Candidatus Cryosericaceae</taxon>
        <taxon>Candidatus Cryosericum</taxon>
    </lineage>
</organism>
<evidence type="ECO:0000256" key="3">
    <source>
        <dbReference type="ARBA" id="ARBA00022475"/>
    </source>
</evidence>
<dbReference type="OrthoDB" id="9771863at2"/>
<dbReference type="InterPro" id="IPR050107">
    <property type="entry name" value="ABC_carbohydrate_import_ATPase"/>
</dbReference>
<evidence type="ECO:0000256" key="5">
    <source>
        <dbReference type="ARBA" id="ARBA00022737"/>
    </source>
</evidence>
<dbReference type="Proteomes" id="UP000266489">
    <property type="component" value="Unassembled WGS sequence"/>
</dbReference>
<dbReference type="GO" id="GO:0005886">
    <property type="term" value="C:plasma membrane"/>
    <property type="evidence" value="ECO:0007669"/>
    <property type="project" value="UniProtKB-SubCell"/>
</dbReference>
<evidence type="ECO:0000256" key="9">
    <source>
        <dbReference type="ARBA" id="ARBA00023136"/>
    </source>
</evidence>
<evidence type="ECO:0000256" key="2">
    <source>
        <dbReference type="ARBA" id="ARBA00022448"/>
    </source>
</evidence>
<accession>A0A398D780</accession>
<keyword evidence="9" id="KW-0472">Membrane</keyword>
<evidence type="ECO:0000256" key="1">
    <source>
        <dbReference type="ARBA" id="ARBA00004202"/>
    </source>
</evidence>
<dbReference type="InterPro" id="IPR027417">
    <property type="entry name" value="P-loop_NTPase"/>
</dbReference>
<gene>
    <name evidence="11" type="ORF">SMC5_08285</name>
</gene>
<evidence type="ECO:0000256" key="6">
    <source>
        <dbReference type="ARBA" id="ARBA00022741"/>
    </source>
</evidence>
<dbReference type="SUPFAM" id="SSF52540">
    <property type="entry name" value="P-loop containing nucleoside triphosphate hydrolases"/>
    <property type="match status" value="2"/>
</dbReference>
<evidence type="ECO:0000313" key="11">
    <source>
        <dbReference type="EMBL" id="RIE08257.1"/>
    </source>
</evidence>
<dbReference type="Pfam" id="PF00005">
    <property type="entry name" value="ABC_tran"/>
    <property type="match status" value="2"/>
</dbReference>
<dbReference type="SMART" id="SM00382">
    <property type="entry name" value="AAA"/>
    <property type="match status" value="2"/>
</dbReference>
<dbReference type="EMBL" id="QXIU01000206">
    <property type="protein sequence ID" value="RIE08257.1"/>
    <property type="molecule type" value="Genomic_DNA"/>
</dbReference>
<keyword evidence="2" id="KW-0813">Transport</keyword>
<dbReference type="FunFam" id="3.40.50.300:FF:000127">
    <property type="entry name" value="Ribose import ATP-binding protein RbsA"/>
    <property type="match status" value="1"/>
</dbReference>
<dbReference type="PANTHER" id="PTHR43790:SF4">
    <property type="entry name" value="GUANOSINE IMPORT ATP-BINDING PROTEIN NUPO"/>
    <property type="match status" value="1"/>
</dbReference>
<feature type="domain" description="ABC transporter" evidence="10">
    <location>
        <begin position="9"/>
        <end position="246"/>
    </location>
</feature>
<name>A0A398D780_9BACT</name>
<evidence type="ECO:0000313" key="12">
    <source>
        <dbReference type="Proteomes" id="UP000266489"/>
    </source>
</evidence>
<keyword evidence="5" id="KW-0677">Repeat</keyword>
<keyword evidence="8" id="KW-1278">Translocase</keyword>
<feature type="domain" description="ABC transporter" evidence="10">
    <location>
        <begin position="263"/>
        <end position="509"/>
    </location>
</feature>